<proteinExistence type="predicted"/>
<keyword evidence="2 5" id="KW-0812">Transmembrane</keyword>
<dbReference type="AlphaFoldDB" id="A0A0D2F5K7"/>
<evidence type="ECO:0000313" key="8">
    <source>
        <dbReference type="Proteomes" id="UP000054342"/>
    </source>
</evidence>
<dbReference type="Gene3D" id="1.20.1740.10">
    <property type="entry name" value="Amino acid/polyamine transporter I"/>
    <property type="match status" value="1"/>
</dbReference>
<evidence type="ECO:0000256" key="2">
    <source>
        <dbReference type="ARBA" id="ARBA00022692"/>
    </source>
</evidence>
<dbReference type="GeneID" id="25329371"/>
<dbReference type="InterPro" id="IPR004841">
    <property type="entry name" value="AA-permease/SLC12A_dom"/>
</dbReference>
<dbReference type="RefSeq" id="XP_013315743.1">
    <property type="nucleotide sequence ID" value="XM_013460289.1"/>
</dbReference>
<evidence type="ECO:0000259" key="6">
    <source>
        <dbReference type="Pfam" id="PF00324"/>
    </source>
</evidence>
<protein>
    <recommendedName>
        <fullName evidence="6">Amino acid permease/ SLC12A domain-containing protein</fullName>
    </recommendedName>
</protein>
<dbReference type="HOGENOM" id="CLU_007946_12_0_1"/>
<dbReference type="EMBL" id="KN847320">
    <property type="protein sequence ID" value="KIW55159.1"/>
    <property type="molecule type" value="Genomic_DNA"/>
</dbReference>
<name>A0A0D2F5K7_9EURO</name>
<dbReference type="Pfam" id="PF00324">
    <property type="entry name" value="AA_permease"/>
    <property type="match status" value="1"/>
</dbReference>
<feature type="transmembrane region" description="Helical" evidence="5">
    <location>
        <begin position="193"/>
        <end position="212"/>
    </location>
</feature>
<feature type="transmembrane region" description="Helical" evidence="5">
    <location>
        <begin position="373"/>
        <end position="392"/>
    </location>
</feature>
<organism evidence="7 8">
    <name type="scientific">Exophiala xenobiotica</name>
    <dbReference type="NCBI Taxonomy" id="348802"/>
    <lineage>
        <taxon>Eukaryota</taxon>
        <taxon>Fungi</taxon>
        <taxon>Dikarya</taxon>
        <taxon>Ascomycota</taxon>
        <taxon>Pezizomycotina</taxon>
        <taxon>Eurotiomycetes</taxon>
        <taxon>Chaetothyriomycetidae</taxon>
        <taxon>Chaetothyriales</taxon>
        <taxon>Herpotrichiellaceae</taxon>
        <taxon>Exophiala</taxon>
    </lineage>
</organism>
<evidence type="ECO:0000256" key="3">
    <source>
        <dbReference type="ARBA" id="ARBA00022989"/>
    </source>
</evidence>
<feature type="transmembrane region" description="Helical" evidence="5">
    <location>
        <begin position="269"/>
        <end position="292"/>
    </location>
</feature>
<dbReference type="PIRSF" id="PIRSF006060">
    <property type="entry name" value="AA_transporter"/>
    <property type="match status" value="1"/>
</dbReference>
<dbReference type="GO" id="GO:0015171">
    <property type="term" value="F:amino acid transmembrane transporter activity"/>
    <property type="evidence" value="ECO:0007669"/>
    <property type="project" value="TreeGrafter"/>
</dbReference>
<evidence type="ECO:0000256" key="5">
    <source>
        <dbReference type="SAM" id="Phobius"/>
    </source>
</evidence>
<evidence type="ECO:0000313" key="7">
    <source>
        <dbReference type="EMBL" id="KIW55159.1"/>
    </source>
</evidence>
<dbReference type="PANTHER" id="PTHR43341:SF4">
    <property type="entry name" value="ARGININE PERMEASE CAN1-RELATED"/>
    <property type="match status" value="1"/>
</dbReference>
<feature type="transmembrane region" description="Helical" evidence="5">
    <location>
        <begin position="398"/>
        <end position="423"/>
    </location>
</feature>
<comment type="subcellular location">
    <subcellularLocation>
        <location evidence="1">Membrane</location>
        <topology evidence="1">Multi-pass membrane protein</topology>
    </subcellularLocation>
</comment>
<feature type="domain" description="Amino acid permease/ SLC12A" evidence="6">
    <location>
        <begin position="50"/>
        <end position="506"/>
    </location>
</feature>
<feature type="transmembrane region" description="Helical" evidence="5">
    <location>
        <begin position="159"/>
        <end position="181"/>
    </location>
</feature>
<dbReference type="PANTHER" id="PTHR43341">
    <property type="entry name" value="AMINO ACID PERMEASE"/>
    <property type="match status" value="1"/>
</dbReference>
<dbReference type="Proteomes" id="UP000054342">
    <property type="component" value="Unassembled WGS sequence"/>
</dbReference>
<keyword evidence="3 5" id="KW-1133">Transmembrane helix</keyword>
<dbReference type="GO" id="GO:0016020">
    <property type="term" value="C:membrane"/>
    <property type="evidence" value="ECO:0007669"/>
    <property type="project" value="UniProtKB-SubCell"/>
</dbReference>
<reference evidence="7 8" key="1">
    <citation type="submission" date="2015-01" db="EMBL/GenBank/DDBJ databases">
        <title>The Genome Sequence of Exophiala xenobiotica CBS118157.</title>
        <authorList>
            <consortium name="The Broad Institute Genomics Platform"/>
            <person name="Cuomo C."/>
            <person name="de Hoog S."/>
            <person name="Gorbushina A."/>
            <person name="Stielow B."/>
            <person name="Teixiera M."/>
            <person name="Abouelleil A."/>
            <person name="Chapman S.B."/>
            <person name="Priest M."/>
            <person name="Young S.K."/>
            <person name="Wortman J."/>
            <person name="Nusbaum C."/>
            <person name="Birren B."/>
        </authorList>
    </citation>
    <scope>NUCLEOTIDE SEQUENCE [LARGE SCALE GENOMIC DNA]</scope>
    <source>
        <strain evidence="7 8">CBS 118157</strain>
    </source>
</reference>
<keyword evidence="8" id="KW-1185">Reference proteome</keyword>
<gene>
    <name evidence="7" type="ORF">PV05_07463</name>
</gene>
<sequence>MSTADTPYPEKADEKSAPLQSTVIDHGNAQIVSEEKAFGDLHRSFTPRQVHIISLGSNVGSGLFIATGKALANGGPGTMFLAYLMVCSGVWANLQTLGEMTIAFPTSGNYVDYAGRWVDPALAFGAGFAEWLGWTAVFAAEADFFVVLVDYWTAGAVPMAAWLSIFLVLCLVVFILPNKAFAWLQCFGSMVKILLFILIVILSLALIGGAGPTGSVHDGSSWTGGSGFRNGFGGFANCCLLAIWAVGDQVFIGVVGGESKSPRFSMAHAATLVPLRVGFMYMVLVVLVGILISPDNPRLFGASGAAASPFVLSVQEAGIKGIPDLINACMIIGIVAIALESIYLPSRMLRTMAIQGLIPSWIGHCDVQGRPRWALAITSVVGVAMTYMSLSADGLTVLNWFISITSASFFSNWAIIAVTNLRFHQALRVQKDKLFEQTYPWRSIAWPLAPVWLLLVCLMLTVCLLYAAVTPLGGGGFTANNFFQYTIGFLVIILFTAGYKVILRTKWQSADTADLVTGRHIINDDELAMLDAYYRRPLWRRIATYLSLW</sequence>
<feature type="transmembrane region" description="Helical" evidence="5">
    <location>
        <begin position="325"/>
        <end position="344"/>
    </location>
</feature>
<evidence type="ECO:0000256" key="4">
    <source>
        <dbReference type="ARBA" id="ARBA00023136"/>
    </source>
</evidence>
<keyword evidence="4 5" id="KW-0472">Membrane</keyword>
<dbReference type="STRING" id="348802.A0A0D2F5K7"/>
<dbReference type="InterPro" id="IPR050524">
    <property type="entry name" value="APC_YAT"/>
</dbReference>
<dbReference type="OrthoDB" id="3900342at2759"/>
<evidence type="ECO:0000256" key="1">
    <source>
        <dbReference type="ARBA" id="ARBA00004141"/>
    </source>
</evidence>
<accession>A0A0D2F5K7</accession>
<feature type="transmembrane region" description="Helical" evidence="5">
    <location>
        <begin position="444"/>
        <end position="470"/>
    </location>
</feature>
<feature type="transmembrane region" description="Helical" evidence="5">
    <location>
        <begin position="232"/>
        <end position="257"/>
    </location>
</feature>
<feature type="transmembrane region" description="Helical" evidence="5">
    <location>
        <begin position="482"/>
        <end position="502"/>
    </location>
</feature>